<dbReference type="EMBL" id="JBEDUW010000006">
    <property type="protein sequence ID" value="KAK9921598.1"/>
    <property type="molecule type" value="Genomic_DNA"/>
</dbReference>
<dbReference type="AlphaFoldDB" id="A0AAW1WD78"/>
<reference evidence="5 6" key="1">
    <citation type="journal article" date="2023" name="G3 (Bethesda)">
        <title>A chromosome-length genome assembly and annotation of blackberry (Rubus argutus, cv. 'Hillquist').</title>
        <authorList>
            <person name="Bruna T."/>
            <person name="Aryal R."/>
            <person name="Dudchenko O."/>
            <person name="Sargent D.J."/>
            <person name="Mead D."/>
            <person name="Buti M."/>
            <person name="Cavallini A."/>
            <person name="Hytonen T."/>
            <person name="Andres J."/>
            <person name="Pham M."/>
            <person name="Weisz D."/>
            <person name="Mascagni F."/>
            <person name="Usai G."/>
            <person name="Natali L."/>
            <person name="Bassil N."/>
            <person name="Fernandez G.E."/>
            <person name="Lomsadze A."/>
            <person name="Armour M."/>
            <person name="Olukolu B."/>
            <person name="Poorten T."/>
            <person name="Britton C."/>
            <person name="Davik J."/>
            <person name="Ashrafi H."/>
            <person name="Aiden E.L."/>
            <person name="Borodovsky M."/>
            <person name="Worthington M."/>
        </authorList>
    </citation>
    <scope>NUCLEOTIDE SEQUENCE [LARGE SCALE GENOMIC DNA]</scope>
    <source>
        <strain evidence="5">PI 553951</strain>
    </source>
</reference>
<dbReference type="GO" id="GO:0008422">
    <property type="term" value="F:beta-glucosidase activity"/>
    <property type="evidence" value="ECO:0007669"/>
    <property type="project" value="TreeGrafter"/>
</dbReference>
<organism evidence="5 6">
    <name type="scientific">Rubus argutus</name>
    <name type="common">Southern blackberry</name>
    <dbReference type="NCBI Taxonomy" id="59490"/>
    <lineage>
        <taxon>Eukaryota</taxon>
        <taxon>Viridiplantae</taxon>
        <taxon>Streptophyta</taxon>
        <taxon>Embryophyta</taxon>
        <taxon>Tracheophyta</taxon>
        <taxon>Spermatophyta</taxon>
        <taxon>Magnoliopsida</taxon>
        <taxon>eudicotyledons</taxon>
        <taxon>Gunneridae</taxon>
        <taxon>Pentapetalae</taxon>
        <taxon>rosids</taxon>
        <taxon>fabids</taxon>
        <taxon>Rosales</taxon>
        <taxon>Rosaceae</taxon>
        <taxon>Rosoideae</taxon>
        <taxon>Rosoideae incertae sedis</taxon>
        <taxon>Rubus</taxon>
    </lineage>
</organism>
<dbReference type="Gene3D" id="3.20.20.80">
    <property type="entry name" value="Glycosidases"/>
    <property type="match status" value="1"/>
</dbReference>
<dbReference type="FunFam" id="3.20.20.80:FF:000020">
    <property type="entry name" value="Beta-glucosidase 12"/>
    <property type="match status" value="1"/>
</dbReference>
<evidence type="ECO:0000256" key="3">
    <source>
        <dbReference type="ARBA" id="ARBA00023295"/>
    </source>
</evidence>
<dbReference type="SUPFAM" id="SSF51445">
    <property type="entry name" value="(Trans)glycosidases"/>
    <property type="match status" value="1"/>
</dbReference>
<evidence type="ECO:0008006" key="7">
    <source>
        <dbReference type="Google" id="ProtNLM"/>
    </source>
</evidence>
<proteinExistence type="inferred from homology"/>
<keyword evidence="6" id="KW-1185">Reference proteome</keyword>
<evidence type="ECO:0000256" key="2">
    <source>
        <dbReference type="ARBA" id="ARBA00022801"/>
    </source>
</evidence>
<protein>
    <recommendedName>
        <fullName evidence="7">Beta-glucosidase</fullName>
    </recommendedName>
</protein>
<dbReference type="PRINTS" id="PR00131">
    <property type="entry name" value="GLHYDRLASE1"/>
</dbReference>
<dbReference type="PANTHER" id="PTHR10353">
    <property type="entry name" value="GLYCOSYL HYDROLASE"/>
    <property type="match status" value="1"/>
</dbReference>
<gene>
    <name evidence="5" type="ORF">M0R45_030102</name>
</gene>
<name>A0AAW1WD78_RUBAR</name>
<accession>A0AAW1WD78</accession>
<evidence type="ECO:0000256" key="4">
    <source>
        <dbReference type="RuleBase" id="RU003690"/>
    </source>
</evidence>
<dbReference type="GO" id="GO:0005975">
    <property type="term" value="P:carbohydrate metabolic process"/>
    <property type="evidence" value="ECO:0007669"/>
    <property type="project" value="InterPro"/>
</dbReference>
<dbReference type="Pfam" id="PF00232">
    <property type="entry name" value="Glyco_hydro_1"/>
    <property type="match status" value="1"/>
</dbReference>
<dbReference type="InterPro" id="IPR001360">
    <property type="entry name" value="Glyco_hydro_1"/>
</dbReference>
<comment type="caution">
    <text evidence="5">The sequence shown here is derived from an EMBL/GenBank/DDBJ whole genome shotgun (WGS) entry which is preliminary data.</text>
</comment>
<dbReference type="PANTHER" id="PTHR10353:SF154">
    <property type="entry name" value="BETA-GLUCOSIDASE 9-RELATED"/>
    <property type="match status" value="1"/>
</dbReference>
<dbReference type="InterPro" id="IPR017853">
    <property type="entry name" value="GH"/>
</dbReference>
<keyword evidence="2" id="KW-0378">Hydrolase</keyword>
<evidence type="ECO:0000313" key="6">
    <source>
        <dbReference type="Proteomes" id="UP001457282"/>
    </source>
</evidence>
<evidence type="ECO:0000313" key="5">
    <source>
        <dbReference type="EMBL" id="KAK9921598.1"/>
    </source>
</evidence>
<dbReference type="Proteomes" id="UP001457282">
    <property type="component" value="Unassembled WGS sequence"/>
</dbReference>
<comment type="similarity">
    <text evidence="1 4">Belongs to the glycosyl hydrolase 1 family.</text>
</comment>
<sequence length="534" mass="59521">MALTLSFSLPTSATRVPVSSFKRLPSRTPTVVKAVGVFPSKRIDNKRAIRTRPCSASDDSTAAVVDTKNVTRDDFPTDFIFGCATSALQTEGSGLEGGRKPSSWDYQIQDSKTQAIDIATDSYHRYTDDVQLLVNMGVDTYRFSISWSRILPEGTIDGGINQMGIDFYNNFIDKLIANGITPFVTLFHFDLPTTLNSNYNGFLSINIVEDFKAYADLCFKTFGDRVKHWATINEPQVWGPYGFSSPGPNANAITDPLVSSHNLILAHATAAKLYKTTYQPTQGGEIGIPLAVEWFEPFSGDFQDVDASRRAFDFSTGWFLEPLVYGDYPFIMRALLGDKLPEFTDEQKELVKGSYDYIGVNYYTSNFAEAVPISNDEVYTSYTQYRHANLTAVGPDGKTIGPSTPGSSEIYVYPEGLRKALIFLKNYENPKIYVTENGYPDLRDDTIPIKTALVDDARIQHIQDHLAAIRDARNTAGTNVMGYIMWALLDCMEVGSSYKVRFGLNYTDYLDHLNRIPKKSAGWLKDWLAASTST</sequence>
<keyword evidence="3" id="KW-0326">Glycosidase</keyword>
<evidence type="ECO:0000256" key="1">
    <source>
        <dbReference type="ARBA" id="ARBA00010838"/>
    </source>
</evidence>